<dbReference type="Pfam" id="PF01061">
    <property type="entry name" value="ABC2_membrane"/>
    <property type="match status" value="1"/>
</dbReference>
<protein>
    <recommendedName>
        <fullName evidence="11">Transport permease protein</fullName>
    </recommendedName>
</protein>
<dbReference type="EMBL" id="JAEDAL010000004">
    <property type="protein sequence ID" value="MBH9553318.1"/>
    <property type="molecule type" value="Genomic_DNA"/>
</dbReference>
<feature type="transmembrane region" description="Helical" evidence="11">
    <location>
        <begin position="180"/>
        <end position="197"/>
    </location>
</feature>
<comment type="subcellular location">
    <subcellularLocation>
        <location evidence="11">Cell inner membrane</location>
        <topology evidence="11">Multi-pass membrane protein</topology>
    </subcellularLocation>
    <subcellularLocation>
        <location evidence="1">Cell membrane</location>
        <topology evidence="1">Multi-pass membrane protein</topology>
    </subcellularLocation>
</comment>
<evidence type="ECO:0000256" key="7">
    <source>
        <dbReference type="ARBA" id="ARBA00022903"/>
    </source>
</evidence>
<dbReference type="PROSITE" id="PS51012">
    <property type="entry name" value="ABC_TM2"/>
    <property type="match status" value="1"/>
</dbReference>
<keyword evidence="14" id="KW-1185">Reference proteome</keyword>
<feature type="domain" description="ABC transmembrane type-2" evidence="12">
    <location>
        <begin position="28"/>
        <end position="255"/>
    </location>
</feature>
<evidence type="ECO:0000313" key="13">
    <source>
        <dbReference type="EMBL" id="MBH9553318.1"/>
    </source>
</evidence>
<gene>
    <name evidence="13" type="ORF">I7X43_10705</name>
</gene>
<feature type="transmembrane region" description="Helical" evidence="11">
    <location>
        <begin position="152"/>
        <end position="173"/>
    </location>
</feature>
<evidence type="ECO:0000256" key="2">
    <source>
        <dbReference type="ARBA" id="ARBA00007783"/>
    </source>
</evidence>
<dbReference type="InterPro" id="IPR000412">
    <property type="entry name" value="ABC_2_transport"/>
</dbReference>
<dbReference type="InterPro" id="IPR013525">
    <property type="entry name" value="ABC2_TM"/>
</dbReference>
<proteinExistence type="inferred from homology"/>
<evidence type="ECO:0000256" key="3">
    <source>
        <dbReference type="ARBA" id="ARBA00022448"/>
    </source>
</evidence>
<keyword evidence="5" id="KW-0762">Sugar transport</keyword>
<dbReference type="GO" id="GO:0015774">
    <property type="term" value="P:polysaccharide transport"/>
    <property type="evidence" value="ECO:0007669"/>
    <property type="project" value="UniProtKB-KW"/>
</dbReference>
<evidence type="ECO:0000256" key="5">
    <source>
        <dbReference type="ARBA" id="ARBA00022597"/>
    </source>
</evidence>
<dbReference type="InterPro" id="IPR047817">
    <property type="entry name" value="ABC2_TM_bact-type"/>
</dbReference>
<dbReference type="RefSeq" id="WP_198100920.1">
    <property type="nucleotide sequence ID" value="NZ_JAEDAL010000004.1"/>
</dbReference>
<dbReference type="GO" id="GO:0140359">
    <property type="term" value="F:ABC-type transporter activity"/>
    <property type="evidence" value="ECO:0007669"/>
    <property type="project" value="InterPro"/>
</dbReference>
<evidence type="ECO:0000256" key="6">
    <source>
        <dbReference type="ARBA" id="ARBA00022692"/>
    </source>
</evidence>
<reference evidence="13" key="1">
    <citation type="submission" date="2020-12" db="EMBL/GenBank/DDBJ databases">
        <title>The genome sequence of Inhella sp. 4Y17.</title>
        <authorList>
            <person name="Liu Y."/>
        </authorList>
    </citation>
    <scope>NUCLEOTIDE SEQUENCE</scope>
    <source>
        <strain evidence="13">4Y10</strain>
    </source>
</reference>
<dbReference type="Proteomes" id="UP000620139">
    <property type="component" value="Unassembled WGS sequence"/>
</dbReference>
<keyword evidence="9" id="KW-0625">Polysaccharide transport</keyword>
<name>A0A931IZA1_9BURK</name>
<sequence>MNWWRTTRDLAWPLARKDLQARFRGSVLGVAWILIAPLLMVAVYALVFTGVFKARWPGLGDSTGLPLDYAVRLSVGLLMFSAWSEVFSRATRLIQEHASLVKRVIFPLPLLGTSVILAALGILVLQWVSMAGVWVLLGGRPSVNVWAAPLAVAWWGLLALGGVWALSACACYLRDLQQMVPVALGGLLFVSPVFYPLDAAPPALQGLLVLNPMAGPIELARWAWFGQAVDWGFLAGSLLGTLLILTLGRWVFVRLQPGFADLV</sequence>
<keyword evidence="8 11" id="KW-1133">Transmembrane helix</keyword>
<keyword evidence="7" id="KW-0972">Capsule biogenesis/degradation</keyword>
<feature type="transmembrane region" description="Helical" evidence="11">
    <location>
        <begin position="108"/>
        <end position="137"/>
    </location>
</feature>
<feature type="transmembrane region" description="Helical" evidence="11">
    <location>
        <begin position="231"/>
        <end position="252"/>
    </location>
</feature>
<evidence type="ECO:0000256" key="10">
    <source>
        <dbReference type="ARBA" id="ARBA00023136"/>
    </source>
</evidence>
<accession>A0A931IZA1</accession>
<evidence type="ECO:0000256" key="8">
    <source>
        <dbReference type="ARBA" id="ARBA00022989"/>
    </source>
</evidence>
<dbReference type="PRINTS" id="PR00164">
    <property type="entry name" value="ABC2TRNSPORT"/>
</dbReference>
<feature type="transmembrane region" description="Helical" evidence="11">
    <location>
        <begin position="69"/>
        <end position="87"/>
    </location>
</feature>
<keyword evidence="3 11" id="KW-0813">Transport</keyword>
<dbReference type="AlphaFoldDB" id="A0A931IZA1"/>
<dbReference type="PANTHER" id="PTHR30413">
    <property type="entry name" value="INNER MEMBRANE TRANSPORT PERMEASE"/>
    <property type="match status" value="1"/>
</dbReference>
<keyword evidence="6 11" id="KW-0812">Transmembrane</keyword>
<feature type="transmembrane region" description="Helical" evidence="11">
    <location>
        <begin position="26"/>
        <end position="49"/>
    </location>
</feature>
<evidence type="ECO:0000313" key="14">
    <source>
        <dbReference type="Proteomes" id="UP000620139"/>
    </source>
</evidence>
<dbReference type="GO" id="GO:0043190">
    <property type="term" value="C:ATP-binding cassette (ABC) transporter complex"/>
    <property type="evidence" value="ECO:0007669"/>
    <property type="project" value="InterPro"/>
</dbReference>
<keyword evidence="4 11" id="KW-1003">Cell membrane</keyword>
<dbReference type="PANTHER" id="PTHR30413:SF10">
    <property type="entry name" value="CAPSULE POLYSACCHARIDE EXPORT INNER-MEMBRANE PROTEIN CTRC"/>
    <property type="match status" value="1"/>
</dbReference>
<evidence type="ECO:0000259" key="12">
    <source>
        <dbReference type="PROSITE" id="PS51012"/>
    </source>
</evidence>
<comment type="caution">
    <text evidence="13">The sequence shown here is derived from an EMBL/GenBank/DDBJ whole genome shotgun (WGS) entry which is preliminary data.</text>
</comment>
<evidence type="ECO:0000256" key="4">
    <source>
        <dbReference type="ARBA" id="ARBA00022475"/>
    </source>
</evidence>
<keyword evidence="10 11" id="KW-0472">Membrane</keyword>
<organism evidence="13 14">
    <name type="scientific">Inhella gelatinilytica</name>
    <dbReference type="NCBI Taxonomy" id="2795030"/>
    <lineage>
        <taxon>Bacteria</taxon>
        <taxon>Pseudomonadati</taxon>
        <taxon>Pseudomonadota</taxon>
        <taxon>Betaproteobacteria</taxon>
        <taxon>Burkholderiales</taxon>
        <taxon>Sphaerotilaceae</taxon>
        <taxon>Inhella</taxon>
    </lineage>
</organism>
<evidence type="ECO:0000256" key="9">
    <source>
        <dbReference type="ARBA" id="ARBA00023047"/>
    </source>
</evidence>
<evidence type="ECO:0000256" key="11">
    <source>
        <dbReference type="RuleBase" id="RU361157"/>
    </source>
</evidence>
<evidence type="ECO:0000256" key="1">
    <source>
        <dbReference type="ARBA" id="ARBA00004651"/>
    </source>
</evidence>
<comment type="similarity">
    <text evidence="2 11">Belongs to the ABC-2 integral membrane protein family.</text>
</comment>
<dbReference type="GO" id="GO:0015920">
    <property type="term" value="P:lipopolysaccharide transport"/>
    <property type="evidence" value="ECO:0007669"/>
    <property type="project" value="TreeGrafter"/>
</dbReference>